<reference evidence="6" key="1">
    <citation type="submission" date="2018-08" db="EMBL/GenBank/DDBJ databases">
        <title>A genome reference for cultivated species of the human gut microbiota.</title>
        <authorList>
            <person name="Zou Y."/>
            <person name="Xue W."/>
            <person name="Luo G."/>
        </authorList>
    </citation>
    <scope>NUCLEOTIDE SEQUENCE [LARGE SCALE GENOMIC DNA]</scope>
    <source>
        <strain evidence="6">TF05-5AC</strain>
    </source>
</reference>
<dbReference type="AlphaFoldDB" id="A0A3E3IB71"/>
<evidence type="ECO:0000256" key="2">
    <source>
        <dbReference type="ARBA" id="ARBA00024867"/>
    </source>
</evidence>
<dbReference type="PROSITE" id="PS50110">
    <property type="entry name" value="RESPONSE_REGULATORY"/>
    <property type="match status" value="1"/>
</dbReference>
<dbReference type="EMBL" id="QVLV01000002">
    <property type="protein sequence ID" value="RGE64290.1"/>
    <property type="molecule type" value="Genomic_DNA"/>
</dbReference>
<dbReference type="SMART" id="SM00850">
    <property type="entry name" value="LytTR"/>
    <property type="match status" value="1"/>
</dbReference>
<feature type="domain" description="Response regulatory" evidence="4">
    <location>
        <begin position="16"/>
        <end position="134"/>
    </location>
</feature>
<name>A0A3E3IB71_9FIRM</name>
<dbReference type="InterPro" id="IPR007492">
    <property type="entry name" value="LytTR_DNA-bd_dom"/>
</dbReference>
<dbReference type="Pfam" id="PF00072">
    <property type="entry name" value="Response_reg"/>
    <property type="match status" value="1"/>
</dbReference>
<organism evidence="6 7">
    <name type="scientific">Eisenbergiella massiliensis</name>
    <dbReference type="NCBI Taxonomy" id="1720294"/>
    <lineage>
        <taxon>Bacteria</taxon>
        <taxon>Bacillati</taxon>
        <taxon>Bacillota</taxon>
        <taxon>Clostridia</taxon>
        <taxon>Lachnospirales</taxon>
        <taxon>Lachnospiraceae</taxon>
        <taxon>Eisenbergiella</taxon>
    </lineage>
</organism>
<evidence type="ECO:0000256" key="3">
    <source>
        <dbReference type="PROSITE-ProRule" id="PRU00169"/>
    </source>
</evidence>
<evidence type="ECO:0000259" key="4">
    <source>
        <dbReference type="PROSITE" id="PS50110"/>
    </source>
</evidence>
<gene>
    <name evidence="6" type="ORF">DXC51_04290</name>
</gene>
<dbReference type="InterPro" id="IPR011006">
    <property type="entry name" value="CheY-like_superfamily"/>
</dbReference>
<keyword evidence="3" id="KW-0597">Phosphoprotein</keyword>
<keyword evidence="6" id="KW-0238">DNA-binding</keyword>
<dbReference type="Gene3D" id="3.40.50.2300">
    <property type="match status" value="1"/>
</dbReference>
<dbReference type="InterPro" id="IPR046947">
    <property type="entry name" value="LytR-like"/>
</dbReference>
<dbReference type="SMART" id="SM00448">
    <property type="entry name" value="REC"/>
    <property type="match status" value="1"/>
</dbReference>
<dbReference type="Gene3D" id="2.40.50.1020">
    <property type="entry name" value="LytTr DNA-binding domain"/>
    <property type="match status" value="1"/>
</dbReference>
<protein>
    <recommendedName>
        <fullName evidence="1">Stage 0 sporulation protein A homolog</fullName>
    </recommendedName>
</protein>
<dbReference type="GO" id="GO:0000156">
    <property type="term" value="F:phosphorelay response regulator activity"/>
    <property type="evidence" value="ECO:0007669"/>
    <property type="project" value="InterPro"/>
</dbReference>
<evidence type="ECO:0000259" key="5">
    <source>
        <dbReference type="PROSITE" id="PS50930"/>
    </source>
</evidence>
<dbReference type="OrthoDB" id="9779387at2"/>
<sequence>MSCEQTNKHMEILMIKITVCDDDPDVLETIVGLIKKNYGNSVSISVCSQVQRLLEEWQASGDNRADIVIMDIVFEQNNGITAAKTLQQLTRNVKIIFISGYLEYAADIFEADPFYFLAKPIKEKKLTDAIDKALEKIKEEDRSCLLLQSRGEIVKIKIDDIWYVESSRRNLTIYEAGESSRVLMKLSDMEKLLPEYFLRCHQSYLVNMDRIRKFTLDGIVLIDGRVIPVSRARYTETKDKFLKNLGERLI</sequence>
<evidence type="ECO:0000313" key="6">
    <source>
        <dbReference type="EMBL" id="RGE64290.1"/>
    </source>
</evidence>
<proteinExistence type="predicted"/>
<feature type="modified residue" description="4-aspartylphosphate" evidence="3">
    <location>
        <position position="71"/>
    </location>
</feature>
<dbReference type="Pfam" id="PF04397">
    <property type="entry name" value="LytTR"/>
    <property type="match status" value="1"/>
</dbReference>
<dbReference type="SUPFAM" id="SSF52172">
    <property type="entry name" value="CheY-like"/>
    <property type="match status" value="1"/>
</dbReference>
<dbReference type="PROSITE" id="PS50930">
    <property type="entry name" value="HTH_LYTTR"/>
    <property type="match status" value="1"/>
</dbReference>
<feature type="domain" description="HTH LytTR-type" evidence="5">
    <location>
        <begin position="145"/>
        <end position="243"/>
    </location>
</feature>
<dbReference type="GO" id="GO:0003677">
    <property type="term" value="F:DNA binding"/>
    <property type="evidence" value="ECO:0007669"/>
    <property type="project" value="UniProtKB-KW"/>
</dbReference>
<comment type="function">
    <text evidence="2">May play the central regulatory role in sporulation. It may be an element of the effector pathway responsible for the activation of sporulation genes in response to nutritional stress. Spo0A may act in concert with spo0H (a sigma factor) to control the expression of some genes that are critical to the sporulation process.</text>
</comment>
<accession>A0A3E3IB71</accession>
<evidence type="ECO:0000313" key="7">
    <source>
        <dbReference type="Proteomes" id="UP000260812"/>
    </source>
</evidence>
<evidence type="ECO:0000256" key="1">
    <source>
        <dbReference type="ARBA" id="ARBA00018672"/>
    </source>
</evidence>
<dbReference type="Proteomes" id="UP000260812">
    <property type="component" value="Unassembled WGS sequence"/>
</dbReference>
<dbReference type="PANTHER" id="PTHR37299">
    <property type="entry name" value="TRANSCRIPTIONAL REGULATOR-RELATED"/>
    <property type="match status" value="1"/>
</dbReference>
<comment type="caution">
    <text evidence="6">The sequence shown here is derived from an EMBL/GenBank/DDBJ whole genome shotgun (WGS) entry which is preliminary data.</text>
</comment>
<dbReference type="InterPro" id="IPR001789">
    <property type="entry name" value="Sig_transdc_resp-reg_receiver"/>
</dbReference>
<keyword evidence="7" id="KW-1185">Reference proteome</keyword>
<dbReference type="PANTHER" id="PTHR37299:SF1">
    <property type="entry name" value="STAGE 0 SPORULATION PROTEIN A HOMOLOG"/>
    <property type="match status" value="1"/>
</dbReference>